<evidence type="ECO:0000313" key="14">
    <source>
        <dbReference type="EMBL" id="WBW71673.1"/>
    </source>
</evidence>
<dbReference type="GO" id="GO:0006355">
    <property type="term" value="P:regulation of DNA-templated transcription"/>
    <property type="evidence" value="ECO:0007669"/>
    <property type="project" value="TreeGrafter"/>
</dbReference>
<dbReference type="CDD" id="cd15505">
    <property type="entry name" value="PHD_ING"/>
    <property type="match status" value="1"/>
</dbReference>
<feature type="region of interest" description="Disordered" evidence="12">
    <location>
        <begin position="124"/>
        <end position="212"/>
    </location>
</feature>
<evidence type="ECO:0000313" key="15">
    <source>
        <dbReference type="Proteomes" id="UP001212411"/>
    </source>
</evidence>
<name>A0AAF0AUT1_9SCHI</name>
<dbReference type="SMART" id="SM01408">
    <property type="entry name" value="ING"/>
    <property type="match status" value="1"/>
</dbReference>
<dbReference type="SMART" id="SM00249">
    <property type="entry name" value="PHD"/>
    <property type="match status" value="1"/>
</dbReference>
<dbReference type="GO" id="GO:0008270">
    <property type="term" value="F:zinc ion binding"/>
    <property type="evidence" value="ECO:0007669"/>
    <property type="project" value="UniProtKB-KW"/>
</dbReference>
<dbReference type="Pfam" id="PF12998">
    <property type="entry name" value="ING"/>
    <property type="match status" value="1"/>
</dbReference>
<dbReference type="InterPro" id="IPR013083">
    <property type="entry name" value="Znf_RING/FYVE/PHD"/>
</dbReference>
<evidence type="ECO:0000256" key="7">
    <source>
        <dbReference type="ARBA" id="ARBA00023242"/>
    </source>
</evidence>
<evidence type="ECO:0000256" key="1">
    <source>
        <dbReference type="ARBA" id="ARBA00004123"/>
    </source>
</evidence>
<keyword evidence="15" id="KW-1185">Reference proteome</keyword>
<dbReference type="InterPro" id="IPR028651">
    <property type="entry name" value="ING_fam"/>
</dbReference>
<evidence type="ECO:0000256" key="12">
    <source>
        <dbReference type="SAM" id="MobiDB-lite"/>
    </source>
</evidence>
<keyword evidence="4 10" id="KW-0863">Zinc-finger</keyword>
<organism evidence="14 15">
    <name type="scientific">Schizosaccharomyces osmophilus</name>
    <dbReference type="NCBI Taxonomy" id="2545709"/>
    <lineage>
        <taxon>Eukaryota</taxon>
        <taxon>Fungi</taxon>
        <taxon>Dikarya</taxon>
        <taxon>Ascomycota</taxon>
        <taxon>Taphrinomycotina</taxon>
        <taxon>Schizosaccharomycetes</taxon>
        <taxon>Schizosaccharomycetales</taxon>
        <taxon>Schizosaccharomycetaceae</taxon>
        <taxon>Schizosaccharomyces</taxon>
    </lineage>
</organism>
<evidence type="ECO:0000256" key="2">
    <source>
        <dbReference type="ARBA" id="ARBA00010210"/>
    </source>
</evidence>
<dbReference type="GO" id="GO:0006325">
    <property type="term" value="P:chromatin organization"/>
    <property type="evidence" value="ECO:0007669"/>
    <property type="project" value="UniProtKB-KW"/>
</dbReference>
<feature type="compositionally biased region" description="Basic and acidic residues" evidence="12">
    <location>
        <begin position="170"/>
        <end position="182"/>
    </location>
</feature>
<keyword evidence="6 11" id="KW-0156">Chromatin regulator</keyword>
<feature type="binding site" evidence="9">
    <location>
        <position position="297"/>
    </location>
    <ligand>
        <name>Zn(2+)</name>
        <dbReference type="ChEBI" id="CHEBI:29105"/>
        <label>2</label>
    </ligand>
</feature>
<feature type="binding site" evidence="9">
    <location>
        <position position="259"/>
    </location>
    <ligand>
        <name>Zn(2+)</name>
        <dbReference type="ChEBI" id="CHEBI:29105"/>
        <label>1</label>
    </ligand>
</feature>
<comment type="similarity">
    <text evidence="2 11">Belongs to the ING family.</text>
</comment>
<feature type="site" description="Histone H3K4me3 binding" evidence="8">
    <location>
        <position position="279"/>
    </location>
</feature>
<feature type="binding site" evidence="9">
    <location>
        <position position="275"/>
    </location>
    <ligand>
        <name>Zn(2+)</name>
        <dbReference type="ChEBI" id="CHEBI:29105"/>
        <label>2</label>
    </ligand>
</feature>
<sequence length="308" mass="35198">MGTTGIEVFAALNDFTDAIVSIPESVCSNFTYLKEIDARSRELKTNVTDEIESILRDGKAGNNPINNRCLQLENDIKGMIPFSDSKICLATEAMDNINQCIDRLDADFEYVELEIPQQLRLGYPDGRALFNHPNSNQRMEGKKETRRNQPQQQHTDHQQQNHHTSYPGHPIEERSSVHHENDNTDVPHATNNTPSKRRKTTAQRKSTSPLHRTKPNVVTVVERRPGRRGTRQTTDDLSAKPNILESEELNEGEQLYCYCQQVSYGQMIGCDNENCKREWFHLPCVGLVEPPKGIWYCTECRESMKLEA</sequence>
<dbReference type="InterPro" id="IPR011011">
    <property type="entry name" value="Znf_FYVE_PHD"/>
</dbReference>
<feature type="binding site" evidence="9">
    <location>
        <position position="284"/>
    </location>
    <ligand>
        <name>Zn(2+)</name>
        <dbReference type="ChEBI" id="CHEBI:29105"/>
        <label>1</label>
    </ligand>
</feature>
<evidence type="ECO:0000256" key="8">
    <source>
        <dbReference type="PIRSR" id="PIRSR628651-50"/>
    </source>
</evidence>
<comment type="domain">
    <text evidence="11">The PHD-type zinc finger mediates the binding to H3K4me3.</text>
</comment>
<keyword evidence="5 9" id="KW-0862">Zinc</keyword>
<dbReference type="Gene3D" id="3.30.40.10">
    <property type="entry name" value="Zinc/RING finger domain, C3HC4 (zinc finger)"/>
    <property type="match status" value="1"/>
</dbReference>
<reference evidence="14 15" key="1">
    <citation type="journal article" date="2023" name="G3 (Bethesda)">
        <title>A high-quality reference genome for the fission yeast Schizosaccharomyces osmophilus.</title>
        <authorList>
            <person name="Jia G.S."/>
            <person name="Zhang W.C."/>
            <person name="Liang Y."/>
            <person name="Liu X.H."/>
            <person name="Rhind N."/>
            <person name="Pidoux A."/>
            <person name="Brysch-Herzberg M."/>
            <person name="Du L.L."/>
        </authorList>
    </citation>
    <scope>NUCLEOTIDE SEQUENCE [LARGE SCALE GENOMIC DNA]</scope>
    <source>
        <strain evidence="14 15">CBS 15793</strain>
    </source>
</reference>
<keyword evidence="3 9" id="KW-0479">Metal-binding</keyword>
<gene>
    <name evidence="14" type="primary">png2</name>
    <name evidence="14" type="ORF">SOMG_01369</name>
</gene>
<dbReference type="Gene3D" id="6.10.140.1740">
    <property type="match status" value="1"/>
</dbReference>
<comment type="function">
    <text evidence="11">Component of an histone acetyltransferase complex.</text>
</comment>
<evidence type="ECO:0000256" key="9">
    <source>
        <dbReference type="PIRSR" id="PIRSR628651-51"/>
    </source>
</evidence>
<evidence type="ECO:0000256" key="11">
    <source>
        <dbReference type="RuleBase" id="RU361213"/>
    </source>
</evidence>
<keyword evidence="7 11" id="KW-0539">Nucleus</keyword>
<feature type="binding site" evidence="9">
    <location>
        <position position="281"/>
    </location>
    <ligand>
        <name>Zn(2+)</name>
        <dbReference type="ChEBI" id="CHEBI:29105"/>
        <label>1</label>
    </ligand>
</feature>
<dbReference type="GeneID" id="80874851"/>
<dbReference type="PROSITE" id="PS50016">
    <property type="entry name" value="ZF_PHD_2"/>
    <property type="match status" value="1"/>
</dbReference>
<dbReference type="PANTHER" id="PTHR10333">
    <property type="entry name" value="INHIBITOR OF GROWTH PROTEIN"/>
    <property type="match status" value="1"/>
</dbReference>
<dbReference type="InterPro" id="IPR019787">
    <property type="entry name" value="Znf_PHD-finger"/>
</dbReference>
<feature type="site" description="Histone H3K4me3 binding" evidence="8">
    <location>
        <position position="271"/>
    </location>
</feature>
<dbReference type="InterPro" id="IPR024610">
    <property type="entry name" value="ING_N_histone-binding"/>
</dbReference>
<dbReference type="GO" id="GO:0033698">
    <property type="term" value="C:Rpd3L complex"/>
    <property type="evidence" value="ECO:0007669"/>
    <property type="project" value="TreeGrafter"/>
</dbReference>
<dbReference type="AlphaFoldDB" id="A0AAF0AUT1"/>
<accession>A0AAF0AUT1</accession>
<feature type="binding site" evidence="9">
    <location>
        <position position="270"/>
    </location>
    <ligand>
        <name>Zn(2+)</name>
        <dbReference type="ChEBI" id="CHEBI:29105"/>
        <label>2</label>
    </ligand>
</feature>
<comment type="subunit">
    <text evidence="11">Component of an histone acetyltransferase complex. Interacts with H3K4me3 and to a lesser extent with H3K4me2.</text>
</comment>
<dbReference type="InterPro" id="IPR019786">
    <property type="entry name" value="Zinc_finger_PHD-type_CS"/>
</dbReference>
<dbReference type="EMBL" id="CP115611">
    <property type="protein sequence ID" value="WBW71673.1"/>
    <property type="molecule type" value="Genomic_DNA"/>
</dbReference>
<feature type="site" description="Histone H3K4me3 binding" evidence="8">
    <location>
        <position position="256"/>
    </location>
</feature>
<evidence type="ECO:0000256" key="5">
    <source>
        <dbReference type="ARBA" id="ARBA00022833"/>
    </source>
</evidence>
<protein>
    <recommendedName>
        <fullName evidence="11">Chromatin modification-related protein</fullName>
    </recommendedName>
</protein>
<feature type="domain" description="PHD-type" evidence="13">
    <location>
        <begin position="254"/>
        <end position="303"/>
    </location>
</feature>
<dbReference type="SUPFAM" id="SSF57903">
    <property type="entry name" value="FYVE/PHD zinc finger"/>
    <property type="match status" value="1"/>
</dbReference>
<evidence type="ECO:0000256" key="6">
    <source>
        <dbReference type="ARBA" id="ARBA00022853"/>
    </source>
</evidence>
<dbReference type="RefSeq" id="XP_056035916.1">
    <property type="nucleotide sequence ID" value="XM_056180162.1"/>
</dbReference>
<evidence type="ECO:0000256" key="4">
    <source>
        <dbReference type="ARBA" id="ARBA00022771"/>
    </source>
</evidence>
<feature type="site" description="Histone H3K4me3 binding" evidence="8">
    <location>
        <position position="267"/>
    </location>
</feature>
<comment type="subcellular location">
    <subcellularLocation>
        <location evidence="1 11">Nucleus</location>
    </subcellularLocation>
</comment>
<dbReference type="PROSITE" id="PS01359">
    <property type="entry name" value="ZF_PHD_1"/>
    <property type="match status" value="1"/>
</dbReference>
<evidence type="ECO:0000256" key="10">
    <source>
        <dbReference type="PROSITE-ProRule" id="PRU00146"/>
    </source>
</evidence>
<feature type="binding site" evidence="9">
    <location>
        <position position="300"/>
    </location>
    <ligand>
        <name>Zn(2+)</name>
        <dbReference type="ChEBI" id="CHEBI:29105"/>
        <label>2</label>
    </ligand>
</feature>
<feature type="binding site" evidence="9">
    <location>
        <position position="257"/>
    </location>
    <ligand>
        <name>Zn(2+)</name>
        <dbReference type="ChEBI" id="CHEBI:29105"/>
        <label>1</label>
    </ligand>
</feature>
<evidence type="ECO:0000259" key="13">
    <source>
        <dbReference type="PROSITE" id="PS50016"/>
    </source>
</evidence>
<proteinExistence type="inferred from homology"/>
<evidence type="ECO:0000256" key="3">
    <source>
        <dbReference type="ARBA" id="ARBA00022723"/>
    </source>
</evidence>
<dbReference type="PANTHER" id="PTHR10333:SF42">
    <property type="entry name" value="INHIBITOR OF GROWTH PROTEIN 5"/>
    <property type="match status" value="1"/>
</dbReference>
<dbReference type="KEGG" id="som:SOMG_01369"/>
<dbReference type="Proteomes" id="UP001212411">
    <property type="component" value="Chromosome 1"/>
</dbReference>
<dbReference type="InterPro" id="IPR001965">
    <property type="entry name" value="Znf_PHD"/>
</dbReference>